<dbReference type="Gene3D" id="3.40.50.2020">
    <property type="match status" value="1"/>
</dbReference>
<dbReference type="RefSeq" id="YP_009628575.1">
    <property type="nucleotide sequence ID" value="NC_042170.1"/>
</dbReference>
<dbReference type="InterPro" id="IPR029057">
    <property type="entry name" value="PRTase-like"/>
</dbReference>
<name>A0A4D6BM97_9FLOR</name>
<accession>A0A4D6BM97</accession>
<evidence type="ECO:0000313" key="1">
    <source>
        <dbReference type="EMBL" id="QBX88358.1"/>
    </source>
</evidence>
<sequence>MSISIYTIKHPLALSWHSCLLQGELNNFEEFDLVQKIVLALIYEASRKFIHINKIYWKKINSLDIINLLDNDFAYCIITSTYITQIAGKKILSILPKSKIYSETPQKYDLENLCNNYKLSIYNIKIILIEDLLRSTIVTHILNLMSDLNIATQNLQICCISCSSNTLENLNLTCHDLNIYTVKLLNS</sequence>
<reference evidence="1" key="1">
    <citation type="journal article" date="2019" name="Phycologia">
        <title>Chloroplast and mitochondrial genomes of Balbiania investiens (Balbianiales, Nemaliophycidae).</title>
        <authorList>
            <person name="Evans J.R."/>
            <person name="StAmour N."/>
            <person name="Verbruggen H."/>
            <person name="Salomaki E.D."/>
            <person name="Vis M.L."/>
        </authorList>
    </citation>
    <scope>NUCLEOTIDE SEQUENCE</scope>
</reference>
<dbReference type="GeneID" id="40138460"/>
<keyword evidence="1" id="KW-0934">Plastid</keyword>
<gene>
    <name evidence="1" type="primary">upp</name>
</gene>
<dbReference type="AlphaFoldDB" id="A0A4D6BM97"/>
<organism evidence="1">
    <name type="scientific">Acrochaetium secundatum</name>
    <dbReference type="NCBI Taxonomy" id="209631"/>
    <lineage>
        <taxon>Eukaryota</taxon>
        <taxon>Rhodophyta</taxon>
        <taxon>Florideophyceae</taxon>
        <taxon>Nemaliophycidae</taxon>
        <taxon>Acrochaetiales</taxon>
        <taxon>Acrochaetiaceae</taxon>
        <taxon>Acrochaetium</taxon>
    </lineage>
</organism>
<keyword evidence="1" id="KW-0328">Glycosyltransferase</keyword>
<protein>
    <submittedName>
        <fullName evidence="1">Phosphoribosyltransferase</fullName>
    </submittedName>
</protein>
<proteinExistence type="predicted"/>
<keyword evidence="1" id="KW-0808">Transferase</keyword>
<dbReference type="EMBL" id="MH026107">
    <property type="protein sequence ID" value="QBX88358.1"/>
    <property type="molecule type" value="Genomic_DNA"/>
</dbReference>
<dbReference type="GO" id="GO:0016757">
    <property type="term" value="F:glycosyltransferase activity"/>
    <property type="evidence" value="ECO:0007669"/>
    <property type="project" value="UniProtKB-KW"/>
</dbReference>
<geneLocation type="plastid" evidence="1"/>